<dbReference type="InterPro" id="IPR037647">
    <property type="entry name" value="HIRIP3"/>
</dbReference>
<keyword evidence="2" id="KW-0143">Chaperone</keyword>
<feature type="region of interest" description="Disordered" evidence="4">
    <location>
        <begin position="1"/>
        <end position="28"/>
    </location>
</feature>
<feature type="compositionally biased region" description="Basic and acidic residues" evidence="4">
    <location>
        <begin position="15"/>
        <end position="25"/>
    </location>
</feature>
<feature type="compositionally biased region" description="Polar residues" evidence="4">
    <location>
        <begin position="152"/>
        <end position="161"/>
    </location>
</feature>
<accession>A0ABM0U641</accession>
<dbReference type="InterPro" id="IPR014876">
    <property type="entry name" value="DEK_C"/>
</dbReference>
<evidence type="ECO:0000256" key="2">
    <source>
        <dbReference type="ARBA" id="ARBA00023186"/>
    </source>
</evidence>
<evidence type="ECO:0000256" key="4">
    <source>
        <dbReference type="SAM" id="MobiDB-lite"/>
    </source>
</evidence>
<evidence type="ECO:0000313" key="7">
    <source>
        <dbReference type="RefSeq" id="XP_010436428.1"/>
    </source>
</evidence>
<gene>
    <name evidence="7" type="primary">LOC104720170</name>
</gene>
<name>A0ABM0U641_CAMSA</name>
<keyword evidence="6" id="KW-1185">Reference proteome</keyword>
<dbReference type="GO" id="GO:0016874">
    <property type="term" value="F:ligase activity"/>
    <property type="evidence" value="ECO:0007669"/>
    <property type="project" value="UniProtKB-KW"/>
</dbReference>
<feature type="compositionally biased region" description="Polar residues" evidence="4">
    <location>
        <begin position="1"/>
        <end position="11"/>
    </location>
</feature>
<feature type="domain" description="DEK-C" evidence="5">
    <location>
        <begin position="166"/>
        <end position="230"/>
    </location>
</feature>
<feature type="compositionally biased region" description="Acidic residues" evidence="4">
    <location>
        <begin position="275"/>
        <end position="291"/>
    </location>
</feature>
<protein>
    <submittedName>
        <fullName evidence="7">DNA ligase 1 isoform X1</fullName>
    </submittedName>
</protein>
<feature type="compositionally biased region" description="Basic and acidic residues" evidence="4">
    <location>
        <begin position="301"/>
        <end position="321"/>
    </location>
</feature>
<comment type="subcellular location">
    <subcellularLocation>
        <location evidence="1">Nucleus</location>
    </subcellularLocation>
</comment>
<feature type="region of interest" description="Disordered" evidence="4">
    <location>
        <begin position="93"/>
        <end position="169"/>
    </location>
</feature>
<reference evidence="6" key="1">
    <citation type="journal article" date="2014" name="Nat. Commun.">
        <title>The emerging biofuel crop Camelina sativa retains a highly undifferentiated hexaploid genome structure.</title>
        <authorList>
            <person name="Kagale S."/>
            <person name="Koh C."/>
            <person name="Nixon J."/>
            <person name="Bollina V."/>
            <person name="Clarke W.E."/>
            <person name="Tuteja R."/>
            <person name="Spillane C."/>
            <person name="Robinson S.J."/>
            <person name="Links M.G."/>
            <person name="Clarke C."/>
            <person name="Higgins E.E."/>
            <person name="Huebert T."/>
            <person name="Sharpe A.G."/>
            <person name="Parkin I.A."/>
        </authorList>
    </citation>
    <scope>NUCLEOTIDE SEQUENCE [LARGE SCALE GENOMIC DNA]</scope>
    <source>
        <strain evidence="6">cv. DH55</strain>
    </source>
</reference>
<dbReference type="Pfam" id="PF09649">
    <property type="entry name" value="CHZ"/>
    <property type="match status" value="1"/>
</dbReference>
<sequence length="534" mass="59583">MSGGDSTTTTAMEIAGDKVDSKDVEATTTTGDIESQILAAMQSRVTYLRDKADSLTCESVRRLLEEDLKLEKHALDVHKSFVKQHLVQCLEGAENDETSENSQETEKKDDVAPVKEAATLSEEHKVKKDVKADMTGDDDKTDDSPVMGLLTDDNTSKSVAEQTKDEESKEVLQSDIKKALRKRSSYINANSEKITMGLLRRLLEQDLKLEKYSLDPYKKFINEELDEVLQALETTKPITKAMAPKKTTKRMTKDMARKPTVTRNVKSTPAKNSDSEEMSDSDGEDEEEDMEVAVKKKTAEKRKSSKSEGTGKRKREKEKVASVKKTKQTDSQSDSDAGEKPSSSEKSVKKQETPTTGYGRRVEHLKSIIKSCGMSISPSVYRKAKQAPEEKREDTLVKELKEILAKEGLSANPSEKEIKEVKKRKERTKELEGIDTSNIVSSSRRRSTTSFVPPPKPIKAEESESDESEDSDNEEDEEEDEVVVGEEEDEEVVGEEEEEEEDEEEGEGGNEEGGEGSQNEGEPNTEDGDEEDRE</sequence>
<dbReference type="PROSITE" id="PS51998">
    <property type="entry name" value="DEK_C"/>
    <property type="match status" value="1"/>
</dbReference>
<feature type="region of interest" description="Disordered" evidence="4">
    <location>
        <begin position="407"/>
        <end position="534"/>
    </location>
</feature>
<dbReference type="PANTHER" id="PTHR15410:SF2">
    <property type="entry name" value="HIRA-INTERACTING PROTEIN 3"/>
    <property type="match status" value="1"/>
</dbReference>
<reference evidence="7" key="2">
    <citation type="submission" date="2025-08" db="UniProtKB">
        <authorList>
            <consortium name="RefSeq"/>
        </authorList>
    </citation>
    <scope>IDENTIFICATION</scope>
    <source>
        <tissue evidence="7">Leaf</tissue>
    </source>
</reference>
<keyword evidence="7" id="KW-0436">Ligase</keyword>
<feature type="compositionally biased region" description="Basic and acidic residues" evidence="4">
    <location>
        <begin position="337"/>
        <end position="352"/>
    </location>
</feature>
<dbReference type="InterPro" id="IPR019098">
    <property type="entry name" value="Histone_chaperone_domain_CHZ"/>
</dbReference>
<evidence type="ECO:0000259" key="5">
    <source>
        <dbReference type="PROSITE" id="PS51998"/>
    </source>
</evidence>
<feature type="compositionally biased region" description="Acidic residues" evidence="4">
    <location>
        <begin position="523"/>
        <end position="534"/>
    </location>
</feature>
<dbReference type="PANTHER" id="PTHR15410">
    <property type="entry name" value="HIRA-INTERACTING PROTEIN 3"/>
    <property type="match status" value="1"/>
</dbReference>
<dbReference type="RefSeq" id="XP_010436428.1">
    <property type="nucleotide sequence ID" value="XM_010438126.1"/>
</dbReference>
<proteinExistence type="predicted"/>
<dbReference type="Proteomes" id="UP000694864">
    <property type="component" value="Chromosome 2"/>
</dbReference>
<evidence type="ECO:0000256" key="3">
    <source>
        <dbReference type="ARBA" id="ARBA00023242"/>
    </source>
</evidence>
<feature type="region of interest" description="Disordered" evidence="4">
    <location>
        <begin position="239"/>
        <end position="362"/>
    </location>
</feature>
<feature type="compositionally biased region" description="Basic and acidic residues" evidence="4">
    <location>
        <begin position="104"/>
        <end position="113"/>
    </location>
</feature>
<dbReference type="GeneID" id="104720170"/>
<organism evidence="6 7">
    <name type="scientific">Camelina sativa</name>
    <name type="common">False flax</name>
    <name type="synonym">Myagrum sativum</name>
    <dbReference type="NCBI Taxonomy" id="90675"/>
    <lineage>
        <taxon>Eukaryota</taxon>
        <taxon>Viridiplantae</taxon>
        <taxon>Streptophyta</taxon>
        <taxon>Embryophyta</taxon>
        <taxon>Tracheophyta</taxon>
        <taxon>Spermatophyta</taxon>
        <taxon>Magnoliopsida</taxon>
        <taxon>eudicotyledons</taxon>
        <taxon>Gunneridae</taxon>
        <taxon>Pentapetalae</taxon>
        <taxon>rosids</taxon>
        <taxon>malvids</taxon>
        <taxon>Brassicales</taxon>
        <taxon>Brassicaceae</taxon>
        <taxon>Camelineae</taxon>
        <taxon>Camelina</taxon>
    </lineage>
</organism>
<feature type="compositionally biased region" description="Basic and acidic residues" evidence="4">
    <location>
        <begin position="121"/>
        <end position="138"/>
    </location>
</feature>
<feature type="compositionally biased region" description="Polar residues" evidence="4">
    <location>
        <begin position="261"/>
        <end position="272"/>
    </location>
</feature>
<evidence type="ECO:0000313" key="6">
    <source>
        <dbReference type="Proteomes" id="UP000694864"/>
    </source>
</evidence>
<dbReference type="SMART" id="SM01082">
    <property type="entry name" value="CHZ"/>
    <property type="match status" value="1"/>
</dbReference>
<keyword evidence="3" id="KW-0539">Nucleus</keyword>
<evidence type="ECO:0000256" key="1">
    <source>
        <dbReference type="ARBA" id="ARBA00004123"/>
    </source>
</evidence>
<feature type="compositionally biased region" description="Acidic residues" evidence="4">
    <location>
        <begin position="463"/>
        <end position="514"/>
    </location>
</feature>